<feature type="compositionally biased region" description="Gly residues" evidence="1">
    <location>
        <begin position="189"/>
        <end position="223"/>
    </location>
</feature>
<keyword evidence="2" id="KW-1133">Transmembrane helix</keyword>
<gene>
    <name evidence="5" type="ORF">EDD39_7679</name>
</gene>
<evidence type="ECO:0000256" key="2">
    <source>
        <dbReference type="SAM" id="Phobius"/>
    </source>
</evidence>
<dbReference type="EMBL" id="RJVJ01000005">
    <property type="protein sequence ID" value="ROR33857.1"/>
    <property type="molecule type" value="Genomic_DNA"/>
</dbReference>
<keyword evidence="2" id="KW-0472">Membrane</keyword>
<keyword evidence="2" id="KW-0812">Transmembrane</keyword>
<dbReference type="Gene3D" id="3.40.1000.10">
    <property type="entry name" value="Mog1/PsbP, alpha/beta/alpha sandwich"/>
    <property type="match status" value="1"/>
</dbReference>
<evidence type="ECO:0000256" key="1">
    <source>
        <dbReference type="SAM" id="MobiDB-lite"/>
    </source>
</evidence>
<comment type="caution">
    <text evidence="5">The sequence shown here is derived from an EMBL/GenBank/DDBJ whole genome shotgun (WGS) entry which is preliminary data.</text>
</comment>
<proteinExistence type="predicted"/>
<feature type="transmembrane region" description="Helical" evidence="2">
    <location>
        <begin position="110"/>
        <end position="133"/>
    </location>
</feature>
<evidence type="ECO:0000259" key="3">
    <source>
        <dbReference type="Pfam" id="PF10708"/>
    </source>
</evidence>
<feature type="region of interest" description="Disordered" evidence="1">
    <location>
        <begin position="138"/>
        <end position="223"/>
    </location>
</feature>
<dbReference type="Pfam" id="PF26056">
    <property type="entry name" value="DUF8017"/>
    <property type="match status" value="1"/>
</dbReference>
<dbReference type="RefSeq" id="WP_244257533.1">
    <property type="nucleotide sequence ID" value="NZ_RJVJ01000005.1"/>
</dbReference>
<feature type="domain" description="DUF2510" evidence="3">
    <location>
        <begin position="8"/>
        <end position="44"/>
    </location>
</feature>
<feature type="domain" description="DUF8017" evidence="4">
    <location>
        <begin position="257"/>
        <end position="379"/>
    </location>
</feature>
<dbReference type="AlphaFoldDB" id="A0A8G1U8T2"/>
<sequence length="396" mass="38816">MSEQQIPAGWYPDPVDTDSDPRPQRWWDGKGWTAETRPAPAAQPEPADAAPAPGPAAGTGAPGPEDTAVLEGTVLDASGQTVHYPPLPPYAGQFAAEPAPRKSSKPSKPVLVAASVAAVLGLAVGSGVTYLAMDGHRDGTKSAAAPSSDGRHYGGNGFGGGQGGGSRNGNGNGNGNGSENGNPSNPFDFGGGSGNGNGGTGGGGQGGTGGGPGGGLGGNGGGSGTNAKTAIDMVNGISLPIPSGWTGGTTQDGYAGIYTGSYTCVDGADNCSLGGVTTGKISGTDAKQAAQDDIAAAAKESYGDLKGHKELKNEAVTVAGRSGYLVRWQVDAAKGNPGYVETVVFPTADGKALTAVHFGFDIADKAPGPDQMDSIVKSITKVDAGSFPGGSGGTTT</sequence>
<feature type="compositionally biased region" description="Low complexity" evidence="1">
    <location>
        <begin position="33"/>
        <end position="67"/>
    </location>
</feature>
<evidence type="ECO:0000259" key="4">
    <source>
        <dbReference type="Pfam" id="PF26056"/>
    </source>
</evidence>
<dbReference type="Pfam" id="PF10708">
    <property type="entry name" value="DUF2510"/>
    <property type="match status" value="1"/>
</dbReference>
<feature type="compositionally biased region" description="Gly residues" evidence="1">
    <location>
        <begin position="153"/>
        <end position="178"/>
    </location>
</feature>
<accession>A0A8G1U8T2</accession>
<feature type="compositionally biased region" description="Basic and acidic residues" evidence="1">
    <location>
        <begin position="19"/>
        <end position="28"/>
    </location>
</feature>
<protein>
    <submittedName>
        <fullName evidence="5">Uncharacterized protein DUF2510</fullName>
    </submittedName>
</protein>
<organism evidence="5 6">
    <name type="scientific">Kitasatospora cineracea</name>
    <dbReference type="NCBI Taxonomy" id="88074"/>
    <lineage>
        <taxon>Bacteria</taxon>
        <taxon>Bacillati</taxon>
        <taxon>Actinomycetota</taxon>
        <taxon>Actinomycetes</taxon>
        <taxon>Kitasatosporales</taxon>
        <taxon>Streptomycetaceae</taxon>
        <taxon>Kitasatospora</taxon>
    </lineage>
</organism>
<reference evidence="5 6" key="1">
    <citation type="submission" date="2018-11" db="EMBL/GenBank/DDBJ databases">
        <title>Sequencing the genomes of 1000 actinobacteria strains.</title>
        <authorList>
            <person name="Klenk H.-P."/>
        </authorList>
    </citation>
    <scope>NUCLEOTIDE SEQUENCE [LARGE SCALE GENOMIC DNA]</scope>
    <source>
        <strain evidence="5 6">DSM 44780</strain>
    </source>
</reference>
<name>A0A8G1U8T2_9ACTN</name>
<dbReference type="InterPro" id="IPR058330">
    <property type="entry name" value="DUF8017"/>
</dbReference>
<dbReference type="InterPro" id="IPR018929">
    <property type="entry name" value="DUF2510"/>
</dbReference>
<evidence type="ECO:0000313" key="6">
    <source>
        <dbReference type="Proteomes" id="UP000267408"/>
    </source>
</evidence>
<feature type="region of interest" description="Disordered" evidence="1">
    <location>
        <begin position="1"/>
        <end position="106"/>
    </location>
</feature>
<evidence type="ECO:0000313" key="5">
    <source>
        <dbReference type="EMBL" id="ROR33857.1"/>
    </source>
</evidence>
<dbReference type="Proteomes" id="UP000267408">
    <property type="component" value="Unassembled WGS sequence"/>
</dbReference>